<evidence type="ECO:0000259" key="2">
    <source>
        <dbReference type="Pfam" id="PF14339"/>
    </source>
</evidence>
<evidence type="ECO:0000256" key="1">
    <source>
        <dbReference type="SAM" id="SignalP"/>
    </source>
</evidence>
<accession>A0ABS0Z8E9</accession>
<dbReference type="InterPro" id="IPR025507">
    <property type="entry name" value="DUF4394"/>
</dbReference>
<gene>
    <name evidence="3" type="ORF">JHD44_04370</name>
</gene>
<dbReference type="Proteomes" id="UP000598488">
    <property type="component" value="Unassembled WGS sequence"/>
</dbReference>
<feature type="domain" description="DUF4394" evidence="2">
    <location>
        <begin position="46"/>
        <end position="293"/>
    </location>
</feature>
<reference evidence="3 4" key="1">
    <citation type="submission" date="2020-12" db="EMBL/GenBank/DDBJ databases">
        <title>Comparative genome analysis of fungal antagonists Marinomonas ostreistagni 398 and M. spartinae 468.</title>
        <authorList>
            <person name="Fields J.L."/>
            <person name="Mavrodi O.V."/>
            <person name="Biber P.D."/>
            <person name="Indest K.J."/>
            <person name="Mavrodi D.V."/>
        </authorList>
    </citation>
    <scope>NUCLEOTIDE SEQUENCE [LARGE SCALE GENOMIC DNA]</scope>
    <source>
        <strain evidence="3 4">USM7</strain>
    </source>
</reference>
<dbReference type="EMBL" id="JAEMUH010000003">
    <property type="protein sequence ID" value="MBJ7549904.1"/>
    <property type="molecule type" value="Genomic_DNA"/>
</dbReference>
<protein>
    <submittedName>
        <fullName evidence="3">DUF4394 domain-containing protein</fullName>
    </submittedName>
</protein>
<sequence>MAMPDLKKVVYSSVVSALLMSSTAYAAPQMSKLPTSAWGLTDQNVLFNVNPYQPDVVVKSVSLTGLQGEDQLIGIDYRVARGDLYGLANSGRIYVINTSTGKASLVNGSDVVPEMAVGPYGFDFNPAADKLRVVGNKNRNLRLDPDSGAKVDFDKNISGIQTDPNLVFDSQDPMAGEFPDIVAAAYTYNPNDSKLTTNYAIDRRSGKLLMQGTKEGVLPSVSPNLGVLYTIGDLGTGPLKDASFDISDVSNTAFAALLSANEQETVLVEVDLLTGAASKVGTFGDGSHVVGFAIEP</sequence>
<name>A0ABS0Z8E9_9GAMM</name>
<evidence type="ECO:0000313" key="3">
    <source>
        <dbReference type="EMBL" id="MBJ7549904.1"/>
    </source>
</evidence>
<comment type="caution">
    <text evidence="3">The sequence shown here is derived from an EMBL/GenBank/DDBJ whole genome shotgun (WGS) entry which is preliminary data.</text>
</comment>
<feature type="signal peptide" evidence="1">
    <location>
        <begin position="1"/>
        <end position="26"/>
    </location>
</feature>
<dbReference type="Pfam" id="PF14339">
    <property type="entry name" value="DUF4394"/>
    <property type="match status" value="1"/>
</dbReference>
<proteinExistence type="predicted"/>
<dbReference type="RefSeq" id="WP_199461438.1">
    <property type="nucleotide sequence ID" value="NZ_JAEMUH010000003.1"/>
</dbReference>
<evidence type="ECO:0000313" key="4">
    <source>
        <dbReference type="Proteomes" id="UP000598488"/>
    </source>
</evidence>
<keyword evidence="1" id="KW-0732">Signal</keyword>
<keyword evidence="4" id="KW-1185">Reference proteome</keyword>
<organism evidence="3 4">
    <name type="scientific">Marinomonas ostreistagni</name>
    <dbReference type="NCBI Taxonomy" id="359209"/>
    <lineage>
        <taxon>Bacteria</taxon>
        <taxon>Pseudomonadati</taxon>
        <taxon>Pseudomonadota</taxon>
        <taxon>Gammaproteobacteria</taxon>
        <taxon>Oceanospirillales</taxon>
        <taxon>Oceanospirillaceae</taxon>
        <taxon>Marinomonas</taxon>
    </lineage>
</organism>
<feature type="chain" id="PRO_5046384547" evidence="1">
    <location>
        <begin position="27"/>
        <end position="296"/>
    </location>
</feature>
<dbReference type="SUPFAM" id="SSF75011">
    <property type="entry name" value="3-carboxy-cis,cis-mucoante lactonizing enzyme"/>
    <property type="match status" value="1"/>
</dbReference>